<sequence length="135" mass="15312">MKQTITKNPENLEILYKLVANGFYQGSVEATKFELVGKHSTNYRILGRLNGEGKFVVKAEPKFSHNISQKIMLALGISACIILLVKRNWIIPLLIAIMGLASLATTRSKKKRELDRFMDRFLDFVQKEASKISLN</sequence>
<protein>
    <submittedName>
        <fullName evidence="2">Uncharacterized protein</fullName>
    </submittedName>
</protein>
<name>A0ABY2WRJ2_9FLAO</name>
<dbReference type="RefSeq" id="WP_138835281.1">
    <property type="nucleotide sequence ID" value="NZ_VCNI01000001.1"/>
</dbReference>
<comment type="caution">
    <text evidence="2">The sequence shown here is derived from an EMBL/GenBank/DDBJ whole genome shotgun (WGS) entry which is preliminary data.</text>
</comment>
<keyword evidence="3" id="KW-1185">Reference proteome</keyword>
<dbReference type="EMBL" id="VCNI01000001">
    <property type="protein sequence ID" value="TMU57633.1"/>
    <property type="molecule type" value="Genomic_DNA"/>
</dbReference>
<proteinExistence type="predicted"/>
<feature type="transmembrane region" description="Helical" evidence="1">
    <location>
        <begin position="67"/>
        <end position="84"/>
    </location>
</feature>
<dbReference type="Proteomes" id="UP000751614">
    <property type="component" value="Unassembled WGS sequence"/>
</dbReference>
<accession>A0ABY2WRJ2</accession>
<reference evidence="2 3" key="1">
    <citation type="submission" date="2019-05" db="EMBL/GenBank/DDBJ databases">
        <title>Flagellimonas sp. AsT0115, sp. nov., isolated from a marine red algae, Asparagopsis taxiformis.</title>
        <authorList>
            <person name="Kim J."/>
            <person name="Jeong S.E."/>
            <person name="Jeon C.O."/>
        </authorList>
    </citation>
    <scope>NUCLEOTIDE SEQUENCE [LARGE SCALE GENOMIC DNA]</scope>
    <source>
        <strain evidence="2 3">AsT0115</strain>
    </source>
</reference>
<evidence type="ECO:0000313" key="3">
    <source>
        <dbReference type="Proteomes" id="UP000751614"/>
    </source>
</evidence>
<gene>
    <name evidence="2" type="ORF">FGG15_08815</name>
</gene>
<keyword evidence="1" id="KW-0472">Membrane</keyword>
<feature type="transmembrane region" description="Helical" evidence="1">
    <location>
        <begin position="90"/>
        <end position="106"/>
    </location>
</feature>
<keyword evidence="1" id="KW-1133">Transmembrane helix</keyword>
<keyword evidence="1" id="KW-0812">Transmembrane</keyword>
<evidence type="ECO:0000256" key="1">
    <source>
        <dbReference type="SAM" id="Phobius"/>
    </source>
</evidence>
<evidence type="ECO:0000313" key="2">
    <source>
        <dbReference type="EMBL" id="TMU57633.1"/>
    </source>
</evidence>
<organism evidence="2 3">
    <name type="scientific">Flagellimonas algicola</name>
    <dbReference type="NCBI Taxonomy" id="2583815"/>
    <lineage>
        <taxon>Bacteria</taxon>
        <taxon>Pseudomonadati</taxon>
        <taxon>Bacteroidota</taxon>
        <taxon>Flavobacteriia</taxon>
        <taxon>Flavobacteriales</taxon>
        <taxon>Flavobacteriaceae</taxon>
        <taxon>Flagellimonas</taxon>
    </lineage>
</organism>